<dbReference type="Proteomes" id="UP001062846">
    <property type="component" value="Chromosome 7"/>
</dbReference>
<accession>A0ACC0N0S2</accession>
<protein>
    <submittedName>
        <fullName evidence="1">Uncharacterized protein</fullName>
    </submittedName>
</protein>
<evidence type="ECO:0000313" key="1">
    <source>
        <dbReference type="EMBL" id="KAI8546765.1"/>
    </source>
</evidence>
<keyword evidence="2" id="KW-1185">Reference proteome</keyword>
<organism evidence="1 2">
    <name type="scientific">Rhododendron molle</name>
    <name type="common">Chinese azalea</name>
    <name type="synonym">Azalea mollis</name>
    <dbReference type="NCBI Taxonomy" id="49168"/>
    <lineage>
        <taxon>Eukaryota</taxon>
        <taxon>Viridiplantae</taxon>
        <taxon>Streptophyta</taxon>
        <taxon>Embryophyta</taxon>
        <taxon>Tracheophyta</taxon>
        <taxon>Spermatophyta</taxon>
        <taxon>Magnoliopsida</taxon>
        <taxon>eudicotyledons</taxon>
        <taxon>Gunneridae</taxon>
        <taxon>Pentapetalae</taxon>
        <taxon>asterids</taxon>
        <taxon>Ericales</taxon>
        <taxon>Ericaceae</taxon>
        <taxon>Ericoideae</taxon>
        <taxon>Rhodoreae</taxon>
        <taxon>Rhododendron</taxon>
    </lineage>
</organism>
<reference evidence="1" key="1">
    <citation type="submission" date="2022-02" db="EMBL/GenBank/DDBJ databases">
        <title>Plant Genome Project.</title>
        <authorList>
            <person name="Zhang R.-G."/>
        </authorList>
    </citation>
    <scope>NUCLEOTIDE SEQUENCE</scope>
    <source>
        <strain evidence="1">AT1</strain>
    </source>
</reference>
<sequence length="131" mass="14840">MHRQQPALPPPPPTATVNGQEHQDCHNGRQPLLLRDRDQSWVGSAAESKFLEIGLDSDAEFEEVRWRKNCENLKILKWLMSLLQVLRENLDARHLQCGQNLINTRIVQGKKGQSVKDVITTILQVSAALVI</sequence>
<proteinExistence type="predicted"/>
<gene>
    <name evidence="1" type="ORF">RHMOL_Rhmol07G0144800</name>
</gene>
<comment type="caution">
    <text evidence="1">The sequence shown here is derived from an EMBL/GenBank/DDBJ whole genome shotgun (WGS) entry which is preliminary data.</text>
</comment>
<name>A0ACC0N0S2_RHOML</name>
<dbReference type="EMBL" id="CM046394">
    <property type="protein sequence ID" value="KAI8546765.1"/>
    <property type="molecule type" value="Genomic_DNA"/>
</dbReference>
<evidence type="ECO:0000313" key="2">
    <source>
        <dbReference type="Proteomes" id="UP001062846"/>
    </source>
</evidence>